<keyword evidence="9" id="KW-0156">Chromatin regulator</keyword>
<evidence type="ECO:0000256" key="7">
    <source>
        <dbReference type="ARBA" id="ARBA00022801"/>
    </source>
</evidence>
<dbReference type="AlphaFoldDB" id="A0A176W531"/>
<evidence type="ECO:0000256" key="1">
    <source>
        <dbReference type="ARBA" id="ARBA00001947"/>
    </source>
</evidence>
<evidence type="ECO:0000313" key="17">
    <source>
        <dbReference type="Proteomes" id="UP000077202"/>
    </source>
</evidence>
<feature type="region of interest" description="Disordered" evidence="14">
    <location>
        <begin position="316"/>
        <end position="346"/>
    </location>
</feature>
<comment type="subcellular location">
    <subcellularLocation>
        <location evidence="2">Nucleus</location>
    </subcellularLocation>
</comment>
<protein>
    <recommendedName>
        <fullName evidence="4">histone deacetylase</fullName>
        <ecNumber evidence="4">3.5.1.98</ecNumber>
    </recommendedName>
</protein>
<gene>
    <name evidence="16" type="ORF">AXG93_4193s1210</name>
</gene>
<comment type="cofactor">
    <cofactor evidence="1">
        <name>Zn(2+)</name>
        <dbReference type="ChEBI" id="CHEBI:29105"/>
    </cofactor>
</comment>
<keyword evidence="17" id="KW-1185">Reference proteome</keyword>
<evidence type="ECO:0000256" key="5">
    <source>
        <dbReference type="ARBA" id="ARBA00022491"/>
    </source>
</evidence>
<feature type="compositionally biased region" description="Gly residues" evidence="14">
    <location>
        <begin position="82"/>
        <end position="93"/>
    </location>
</feature>
<dbReference type="InterPro" id="IPR037138">
    <property type="entry name" value="His_deacetylse_dom_sf"/>
</dbReference>
<evidence type="ECO:0000256" key="4">
    <source>
        <dbReference type="ARBA" id="ARBA00012111"/>
    </source>
</evidence>
<keyword evidence="6" id="KW-0479">Metal-binding</keyword>
<evidence type="ECO:0000313" key="16">
    <source>
        <dbReference type="EMBL" id="OAE27721.1"/>
    </source>
</evidence>
<proteinExistence type="inferred from homology"/>
<comment type="similarity">
    <text evidence="3">Belongs to the histone deacetylase family. HD type 2 subfamily.</text>
</comment>
<sequence>MRVGTGASWLHYRKRGGQAGSSLSSVLVSLAGVRCRVTPPLAGTGTGPGLRRSSGQLSSSAFSSAEAPARDERQAADEPGQPGQGSAGQGRAGQGRERKGKGEDEQQLLQQKQKEKEKKKKKKEEEEKRKRRTDRDWREILYSFDALQQRRGEERAKGEGKGGGLERPRRRRSCDFDLSFCRDLARRLPDCWIARLLDCSFAVEWSEWRGVGRSEADVFGDEAGGSSVAQDGVVDRGRQADTPLAQKKRGVREGRKDQGWRRRRRRRRRRWWSCSGCREDDWRRCSRSTRRTSLGGKLLDRLDSPRPALLRIAAQGEQHRGAGEGRGGKSEAQERQEGGNPAMGPGVGLVYDARMCEHANLEDPYHPEKPERITAIFEMLEKAGVVEKCTRVDAREATDAELASVHTPKHIAAMRAVGKQAYDREERLSLGRRYNSIYFNKGSSGAALLAAGSLVELASRVARGELGAGAAVVRPPGHHAEADAAMGFCLFNNVAVAAHVLVHGQPSSGVKKVLIVDWDVHHGNGTQHMFWQDPQVLYFSVHRYDDGFFYPGSEDGDSDKVGGGAGAGFNVNVPWPRKGYGDLDYLAVFDHVLMPIAQEFQADLVLVSGGFDSAKGDPLGGCQISPAGYNRMTQRLMELAGGRVVLALEGGYNLKSISESYLACMKALLGEPMDECVSGENSLLASTWSLIKEVRSHLRPFWPSMSKEEEDDLDRVPEYFVVHDDLALISSSSDSEHESDDDVFEDLAESFDSELQVEEVSDDYLDDEGLRPEEETRTPLIEDLINHLHLSEVKEGAHTAPVVEEPPTPAAVSVPAQSRNLLVQEISISVLGEDSVVVSRKVPAFCTGSFDKGYGATRDGDDGSSPLLQAEAMCA</sequence>
<dbReference type="GO" id="GO:0046872">
    <property type="term" value="F:metal ion binding"/>
    <property type="evidence" value="ECO:0007669"/>
    <property type="project" value="UniProtKB-KW"/>
</dbReference>
<dbReference type="GO" id="GO:0000118">
    <property type="term" value="C:histone deacetylase complex"/>
    <property type="evidence" value="ECO:0007669"/>
    <property type="project" value="TreeGrafter"/>
</dbReference>
<keyword evidence="10" id="KW-0805">Transcription regulation</keyword>
<dbReference type="SUPFAM" id="SSF52768">
    <property type="entry name" value="Arginase/deacetylase"/>
    <property type="match status" value="1"/>
</dbReference>
<dbReference type="Pfam" id="PF00850">
    <property type="entry name" value="Hist_deacetyl"/>
    <property type="match status" value="1"/>
</dbReference>
<evidence type="ECO:0000256" key="12">
    <source>
        <dbReference type="ARBA" id="ARBA00023242"/>
    </source>
</evidence>
<feature type="compositionally biased region" description="Low complexity" evidence="14">
    <location>
        <begin position="38"/>
        <end position="67"/>
    </location>
</feature>
<organism evidence="16 17">
    <name type="scientific">Marchantia polymorpha subsp. ruderalis</name>
    <dbReference type="NCBI Taxonomy" id="1480154"/>
    <lineage>
        <taxon>Eukaryota</taxon>
        <taxon>Viridiplantae</taxon>
        <taxon>Streptophyta</taxon>
        <taxon>Embryophyta</taxon>
        <taxon>Marchantiophyta</taxon>
        <taxon>Marchantiopsida</taxon>
        <taxon>Marchantiidae</taxon>
        <taxon>Marchantiales</taxon>
        <taxon>Marchantiaceae</taxon>
        <taxon>Marchantia</taxon>
    </lineage>
</organism>
<dbReference type="Gene3D" id="3.40.800.20">
    <property type="entry name" value="Histone deacetylase domain"/>
    <property type="match status" value="1"/>
</dbReference>
<keyword evidence="7" id="KW-0378">Hydrolase</keyword>
<evidence type="ECO:0000256" key="10">
    <source>
        <dbReference type="ARBA" id="ARBA00023015"/>
    </source>
</evidence>
<feature type="compositionally biased region" description="Basic and acidic residues" evidence="14">
    <location>
        <begin position="94"/>
        <end position="104"/>
    </location>
</feature>
<feature type="domain" description="Histone deacetylase" evidence="15">
    <location>
        <begin position="366"/>
        <end position="668"/>
    </location>
</feature>
<comment type="catalytic activity">
    <reaction evidence="13">
        <text>N(6)-acetyl-L-lysyl-[histone] + H2O = L-lysyl-[histone] + acetate</text>
        <dbReference type="Rhea" id="RHEA:58196"/>
        <dbReference type="Rhea" id="RHEA-COMP:9845"/>
        <dbReference type="Rhea" id="RHEA-COMP:11338"/>
        <dbReference type="ChEBI" id="CHEBI:15377"/>
        <dbReference type="ChEBI" id="CHEBI:29969"/>
        <dbReference type="ChEBI" id="CHEBI:30089"/>
        <dbReference type="ChEBI" id="CHEBI:61930"/>
        <dbReference type="EC" id="3.5.1.98"/>
    </reaction>
    <physiologicalReaction direction="left-to-right" evidence="13">
        <dbReference type="Rhea" id="RHEA:58197"/>
    </physiologicalReaction>
</comment>
<evidence type="ECO:0000256" key="9">
    <source>
        <dbReference type="ARBA" id="ARBA00022853"/>
    </source>
</evidence>
<dbReference type="PRINTS" id="PR01270">
    <property type="entry name" value="HDASUPER"/>
</dbReference>
<evidence type="ECO:0000256" key="6">
    <source>
        <dbReference type="ARBA" id="ARBA00022723"/>
    </source>
</evidence>
<evidence type="ECO:0000256" key="3">
    <source>
        <dbReference type="ARBA" id="ARBA00007738"/>
    </source>
</evidence>
<dbReference type="Proteomes" id="UP000077202">
    <property type="component" value="Unassembled WGS sequence"/>
</dbReference>
<dbReference type="EC" id="3.5.1.98" evidence="4"/>
<feature type="region of interest" description="Disordered" evidence="14">
    <location>
        <begin position="240"/>
        <end position="259"/>
    </location>
</feature>
<comment type="caution">
    <text evidence="16">The sequence shown here is derived from an EMBL/GenBank/DDBJ whole genome shotgun (WGS) entry which is preliminary data.</text>
</comment>
<dbReference type="FunFam" id="3.40.800.20:FF:000014">
    <property type="entry name" value="Histone deacetylase 15"/>
    <property type="match status" value="1"/>
</dbReference>
<dbReference type="PANTHER" id="PTHR10625">
    <property type="entry name" value="HISTONE DEACETYLASE HDAC1-RELATED"/>
    <property type="match status" value="1"/>
</dbReference>
<reference evidence="16" key="1">
    <citation type="submission" date="2016-03" db="EMBL/GenBank/DDBJ databases">
        <title>Mechanisms controlling the formation of the plant cell surface in tip-growing cells are functionally conserved among land plants.</title>
        <authorList>
            <person name="Honkanen S."/>
            <person name="Jones V.A."/>
            <person name="Morieri G."/>
            <person name="Champion C."/>
            <person name="Hetherington A.J."/>
            <person name="Kelly S."/>
            <person name="Saint-Marcoux D."/>
            <person name="Proust H."/>
            <person name="Prescott H."/>
            <person name="Dolan L."/>
        </authorList>
    </citation>
    <scope>NUCLEOTIDE SEQUENCE [LARGE SCALE GENOMIC DNA]</scope>
    <source>
        <tissue evidence="16">Whole gametophyte</tissue>
    </source>
</reference>
<dbReference type="InterPro" id="IPR000286">
    <property type="entry name" value="HDACs"/>
</dbReference>
<evidence type="ECO:0000256" key="8">
    <source>
        <dbReference type="ARBA" id="ARBA00022833"/>
    </source>
</evidence>
<feature type="region of interest" description="Disordered" evidence="14">
    <location>
        <begin position="38"/>
        <end position="132"/>
    </location>
</feature>
<dbReference type="GO" id="GO:0005737">
    <property type="term" value="C:cytoplasm"/>
    <property type="evidence" value="ECO:0007669"/>
    <property type="project" value="UniProtKB-ARBA"/>
</dbReference>
<dbReference type="PANTHER" id="PTHR10625:SF25">
    <property type="entry name" value="HISTONE DEACETYLASE 18-RELATED"/>
    <property type="match status" value="1"/>
</dbReference>
<keyword evidence="8" id="KW-0862">Zinc</keyword>
<accession>A0A176W531</accession>
<dbReference type="GO" id="GO:0141221">
    <property type="term" value="F:histone deacetylase activity, hydrolytic mechanism"/>
    <property type="evidence" value="ECO:0007669"/>
    <property type="project" value="UniProtKB-EC"/>
</dbReference>
<dbReference type="InterPro" id="IPR023696">
    <property type="entry name" value="Ureohydrolase_dom_sf"/>
</dbReference>
<evidence type="ECO:0000256" key="13">
    <source>
        <dbReference type="ARBA" id="ARBA00049416"/>
    </source>
</evidence>
<name>A0A176W531_MARPO</name>
<dbReference type="InterPro" id="IPR023801">
    <property type="entry name" value="His_deacetylse_dom"/>
</dbReference>
<feature type="compositionally biased region" description="Basic and acidic residues" evidence="14">
    <location>
        <begin position="317"/>
        <end position="337"/>
    </location>
</feature>
<evidence type="ECO:0000256" key="11">
    <source>
        <dbReference type="ARBA" id="ARBA00023163"/>
    </source>
</evidence>
<keyword evidence="11" id="KW-0804">Transcription</keyword>
<evidence type="ECO:0000256" key="14">
    <source>
        <dbReference type="SAM" id="MobiDB-lite"/>
    </source>
</evidence>
<evidence type="ECO:0000259" key="15">
    <source>
        <dbReference type="Pfam" id="PF00850"/>
    </source>
</evidence>
<feature type="compositionally biased region" description="Basic and acidic residues" evidence="14">
    <location>
        <begin position="150"/>
        <end position="167"/>
    </location>
</feature>
<dbReference type="GO" id="GO:0040029">
    <property type="term" value="P:epigenetic regulation of gene expression"/>
    <property type="evidence" value="ECO:0007669"/>
    <property type="project" value="TreeGrafter"/>
</dbReference>
<keyword evidence="5" id="KW-0678">Repressor</keyword>
<feature type="region of interest" description="Disordered" evidence="14">
    <location>
        <begin position="150"/>
        <end position="169"/>
    </location>
</feature>
<keyword evidence="12" id="KW-0539">Nucleus</keyword>
<feature type="compositionally biased region" description="Basic and acidic residues" evidence="14">
    <location>
        <begin position="123"/>
        <end position="132"/>
    </location>
</feature>
<dbReference type="EMBL" id="LVLJ01001842">
    <property type="protein sequence ID" value="OAE27721.1"/>
    <property type="molecule type" value="Genomic_DNA"/>
</dbReference>
<evidence type="ECO:0000256" key="2">
    <source>
        <dbReference type="ARBA" id="ARBA00004123"/>
    </source>
</evidence>